<protein>
    <recommendedName>
        <fullName evidence="4">F-box domain-containing protein</fullName>
    </recommendedName>
</protein>
<keyword evidence="3" id="KW-1185">Reference proteome</keyword>
<evidence type="ECO:0000313" key="3">
    <source>
        <dbReference type="Proteomes" id="UP000235786"/>
    </source>
</evidence>
<organism evidence="2 3">
    <name type="scientific">Hyaloscypha variabilis (strain UAMH 11265 / GT02V1 / F)</name>
    <name type="common">Meliniomyces variabilis</name>
    <dbReference type="NCBI Taxonomy" id="1149755"/>
    <lineage>
        <taxon>Eukaryota</taxon>
        <taxon>Fungi</taxon>
        <taxon>Dikarya</taxon>
        <taxon>Ascomycota</taxon>
        <taxon>Pezizomycotina</taxon>
        <taxon>Leotiomycetes</taxon>
        <taxon>Helotiales</taxon>
        <taxon>Hyaloscyphaceae</taxon>
        <taxon>Hyaloscypha</taxon>
        <taxon>Hyaloscypha variabilis</taxon>
    </lineage>
</organism>
<dbReference type="EMBL" id="KZ613942">
    <property type="protein sequence ID" value="PMD42920.1"/>
    <property type="molecule type" value="Genomic_DNA"/>
</dbReference>
<dbReference type="OrthoDB" id="10630099at2759"/>
<name>A0A2J6RWN0_HYAVF</name>
<feature type="compositionally biased region" description="Acidic residues" evidence="1">
    <location>
        <begin position="135"/>
        <end position="149"/>
    </location>
</feature>
<sequence>MEFMKSLILENASGELSTHSPQASPGRHEPGIMKSKSKPSFKAALSKTTTQLLHRKPTKFTFFSALPKELQLHIIKLVLQIGKVVVVNYHPSGKGRGWWSDLHPYLRVNRIFRDETLRLRPKSFAHFEKLKEGEETQESEDKEGCEEEKGEQGSKRTVKKPRMIEPPQIDFDFSCDVLAVDVTNLWPTLLHYNIPDLHRLETLILCWRYPYSYALPPLCWSLYQLPNLKSIALISGTSFDHGRGRVVRGAKRYLTAEGPFSEEENYARVHLALYLSLCKPFGVKQIEVCSLRWTRFSEHSQHPLMPIHKGLQRLLNRKVVTEAWCPEAFVRWE</sequence>
<gene>
    <name evidence="2" type="ORF">L207DRAFT_526151</name>
</gene>
<feature type="region of interest" description="Disordered" evidence="1">
    <location>
        <begin position="130"/>
        <end position="158"/>
    </location>
</feature>
<dbReference type="Proteomes" id="UP000235786">
    <property type="component" value="Unassembled WGS sequence"/>
</dbReference>
<evidence type="ECO:0000256" key="1">
    <source>
        <dbReference type="SAM" id="MobiDB-lite"/>
    </source>
</evidence>
<proteinExistence type="predicted"/>
<reference evidence="2 3" key="1">
    <citation type="submission" date="2016-04" db="EMBL/GenBank/DDBJ databases">
        <title>A degradative enzymes factory behind the ericoid mycorrhizal symbiosis.</title>
        <authorList>
            <consortium name="DOE Joint Genome Institute"/>
            <person name="Martino E."/>
            <person name="Morin E."/>
            <person name="Grelet G."/>
            <person name="Kuo A."/>
            <person name="Kohler A."/>
            <person name="Daghino S."/>
            <person name="Barry K."/>
            <person name="Choi C."/>
            <person name="Cichocki N."/>
            <person name="Clum A."/>
            <person name="Copeland A."/>
            <person name="Hainaut M."/>
            <person name="Haridas S."/>
            <person name="Labutti K."/>
            <person name="Lindquist E."/>
            <person name="Lipzen A."/>
            <person name="Khouja H.-R."/>
            <person name="Murat C."/>
            <person name="Ohm R."/>
            <person name="Olson A."/>
            <person name="Spatafora J."/>
            <person name="Veneault-Fourrey C."/>
            <person name="Henrissat B."/>
            <person name="Grigoriev I."/>
            <person name="Martin F."/>
            <person name="Perotto S."/>
        </authorList>
    </citation>
    <scope>NUCLEOTIDE SEQUENCE [LARGE SCALE GENOMIC DNA]</scope>
    <source>
        <strain evidence="2 3">F</strain>
    </source>
</reference>
<dbReference type="AlphaFoldDB" id="A0A2J6RWN0"/>
<evidence type="ECO:0008006" key="4">
    <source>
        <dbReference type="Google" id="ProtNLM"/>
    </source>
</evidence>
<feature type="compositionally biased region" description="Polar residues" evidence="1">
    <location>
        <begin position="14"/>
        <end position="23"/>
    </location>
</feature>
<feature type="region of interest" description="Disordered" evidence="1">
    <location>
        <begin position="14"/>
        <end position="40"/>
    </location>
</feature>
<accession>A0A2J6RWN0</accession>
<evidence type="ECO:0000313" key="2">
    <source>
        <dbReference type="EMBL" id="PMD42920.1"/>
    </source>
</evidence>